<accession>A0A172ZM51</accession>
<evidence type="ECO:0000313" key="4">
    <source>
        <dbReference type="Proteomes" id="UP000078148"/>
    </source>
</evidence>
<dbReference type="KEGG" id="pbv:AR543_08570"/>
<reference evidence="4" key="1">
    <citation type="submission" date="2015-10" db="EMBL/GenBank/DDBJ databases">
        <title>Genome of Paenibacillus bovis sp. nov.</title>
        <authorList>
            <person name="Wu Z."/>
            <person name="Gao C."/>
            <person name="Liu Z."/>
            <person name="Zheng H."/>
        </authorList>
    </citation>
    <scope>NUCLEOTIDE SEQUENCE [LARGE SCALE GENOMIC DNA]</scope>
    <source>
        <strain evidence="4">BD3526</strain>
    </source>
</reference>
<dbReference type="InterPro" id="IPR012495">
    <property type="entry name" value="TadE-like_dom"/>
</dbReference>
<organism evidence="3 4">
    <name type="scientific">Paenibacillus bovis</name>
    <dbReference type="NCBI Taxonomy" id="1616788"/>
    <lineage>
        <taxon>Bacteria</taxon>
        <taxon>Bacillati</taxon>
        <taxon>Bacillota</taxon>
        <taxon>Bacilli</taxon>
        <taxon>Bacillales</taxon>
        <taxon>Paenibacillaceae</taxon>
        <taxon>Paenibacillus</taxon>
    </lineage>
</organism>
<keyword evidence="4" id="KW-1185">Reference proteome</keyword>
<keyword evidence="1" id="KW-0472">Membrane</keyword>
<evidence type="ECO:0000256" key="1">
    <source>
        <dbReference type="SAM" id="Phobius"/>
    </source>
</evidence>
<dbReference type="Pfam" id="PF07811">
    <property type="entry name" value="TadE"/>
    <property type="match status" value="1"/>
</dbReference>
<keyword evidence="1" id="KW-1133">Transmembrane helix</keyword>
<name>A0A172ZM51_9BACL</name>
<protein>
    <recommendedName>
        <fullName evidence="2">TadE-like domain-containing protein</fullName>
    </recommendedName>
</protein>
<sequence length="318" mass="34688">MFRIIPFPSNLKKEERGSIVLEAAMVLPIFLFVAVFLVYLVQMTLVSTALNNVTSDTARYVATHMYPVQKASEAIGESSVMPKLSLSELASKYEGAFPSPINEWMMEAASGGDAKIEQLKNQAAAAVLDAAIKPLIQQIASDNRIDYNRIHITEVTVPDLTSKTNPYFGIEIEYELPFRVPLIFKPIVLQSRSTERLWIGDTREFGEAAQKETAEQTGVKVVSVPQPAHPESMISIKATAPPNSVVGLEIHYKSGESTAKGLGQAVADAEGNIDWTWKIPSSATAGWATYVLTTADGQKIRGTFQIAPYDGRPVIADS</sequence>
<reference evidence="3 4" key="2">
    <citation type="journal article" date="2016" name="Int. J. Syst. Evol. Microbiol.">
        <title>Paenibacillus bovis sp. nov., isolated from raw yak (Bos grunniens) milk.</title>
        <authorList>
            <person name="Gao C."/>
            <person name="Han J."/>
            <person name="Liu Z."/>
            <person name="Xu X."/>
            <person name="Hang F."/>
            <person name="Wu Z."/>
        </authorList>
    </citation>
    <scope>NUCLEOTIDE SEQUENCE [LARGE SCALE GENOMIC DNA]</scope>
    <source>
        <strain evidence="3 4">BD3526</strain>
    </source>
</reference>
<dbReference type="STRING" id="1616788.AR543_08570"/>
<gene>
    <name evidence="3" type="ORF">AR543_08570</name>
</gene>
<dbReference type="AlphaFoldDB" id="A0A172ZM51"/>
<feature type="transmembrane region" description="Helical" evidence="1">
    <location>
        <begin position="20"/>
        <end position="41"/>
    </location>
</feature>
<evidence type="ECO:0000313" key="3">
    <source>
        <dbReference type="EMBL" id="ANF98716.1"/>
    </source>
</evidence>
<feature type="domain" description="TadE-like" evidence="2">
    <location>
        <begin position="17"/>
        <end position="59"/>
    </location>
</feature>
<proteinExistence type="predicted"/>
<keyword evidence="1" id="KW-0812">Transmembrane</keyword>
<dbReference type="EMBL" id="CP013023">
    <property type="protein sequence ID" value="ANF98716.1"/>
    <property type="molecule type" value="Genomic_DNA"/>
</dbReference>
<evidence type="ECO:0000259" key="2">
    <source>
        <dbReference type="Pfam" id="PF07811"/>
    </source>
</evidence>
<dbReference type="Proteomes" id="UP000078148">
    <property type="component" value="Chromosome"/>
</dbReference>